<gene>
    <name evidence="7" type="ORF">JDO7802_00553</name>
</gene>
<dbReference type="AlphaFoldDB" id="A0A0M6YDX7"/>
<reference evidence="7 8" key="1">
    <citation type="submission" date="2015-07" db="EMBL/GenBank/DDBJ databases">
        <authorList>
            <person name="Noorani M."/>
        </authorList>
    </citation>
    <scope>NUCLEOTIDE SEQUENCE [LARGE SCALE GENOMIC DNA]</scope>
    <source>
        <strain evidence="7 8">CECT 7802</strain>
    </source>
</reference>
<organism evidence="7 8">
    <name type="scientific">Jannaschia donghaensis</name>
    <dbReference type="NCBI Taxonomy" id="420998"/>
    <lineage>
        <taxon>Bacteria</taxon>
        <taxon>Pseudomonadati</taxon>
        <taxon>Pseudomonadota</taxon>
        <taxon>Alphaproteobacteria</taxon>
        <taxon>Rhodobacterales</taxon>
        <taxon>Roseobacteraceae</taxon>
        <taxon>Jannaschia</taxon>
    </lineage>
</organism>
<evidence type="ECO:0000313" key="8">
    <source>
        <dbReference type="Proteomes" id="UP000049222"/>
    </source>
</evidence>
<evidence type="ECO:0000256" key="4">
    <source>
        <dbReference type="PROSITE-ProRule" id="PRU00050"/>
    </source>
</evidence>
<dbReference type="GO" id="GO:0006935">
    <property type="term" value="P:chemotaxis"/>
    <property type="evidence" value="ECO:0007669"/>
    <property type="project" value="InterPro"/>
</dbReference>
<dbReference type="GO" id="GO:0008984">
    <property type="term" value="F:protein-glutamate methylesterase activity"/>
    <property type="evidence" value="ECO:0007669"/>
    <property type="project" value="UniProtKB-EC"/>
</dbReference>
<proteinExistence type="predicted"/>
<comment type="catalytic activity">
    <reaction evidence="3">
        <text>[protein]-L-glutamate 5-O-methyl ester + H2O = L-glutamyl-[protein] + methanol + H(+)</text>
        <dbReference type="Rhea" id="RHEA:23236"/>
        <dbReference type="Rhea" id="RHEA-COMP:10208"/>
        <dbReference type="Rhea" id="RHEA-COMP:10311"/>
        <dbReference type="ChEBI" id="CHEBI:15377"/>
        <dbReference type="ChEBI" id="CHEBI:15378"/>
        <dbReference type="ChEBI" id="CHEBI:17790"/>
        <dbReference type="ChEBI" id="CHEBI:29973"/>
        <dbReference type="ChEBI" id="CHEBI:82795"/>
        <dbReference type="EC" id="3.1.1.61"/>
    </reaction>
</comment>
<evidence type="ECO:0000256" key="2">
    <source>
        <dbReference type="ARBA" id="ARBA00039140"/>
    </source>
</evidence>
<comment type="caution">
    <text evidence="4">Lacks conserved residue(s) required for the propagation of feature annotation.</text>
</comment>
<dbReference type="STRING" id="420998.JDO7802_00553"/>
<accession>A0A0M6YDX7</accession>
<evidence type="ECO:0000256" key="3">
    <source>
        <dbReference type="ARBA" id="ARBA00048267"/>
    </source>
</evidence>
<dbReference type="Proteomes" id="UP000049222">
    <property type="component" value="Unassembled WGS sequence"/>
</dbReference>
<evidence type="ECO:0000256" key="1">
    <source>
        <dbReference type="ARBA" id="ARBA00022801"/>
    </source>
</evidence>
<dbReference type="EMBL" id="CXSU01000005">
    <property type="protein sequence ID" value="CTQ48551.1"/>
    <property type="molecule type" value="Genomic_DNA"/>
</dbReference>
<dbReference type="GO" id="GO:0000156">
    <property type="term" value="F:phosphorelay response regulator activity"/>
    <property type="evidence" value="ECO:0007669"/>
    <property type="project" value="InterPro"/>
</dbReference>
<dbReference type="Gene3D" id="3.40.50.180">
    <property type="entry name" value="Methylesterase CheB, C-terminal domain"/>
    <property type="match status" value="1"/>
</dbReference>
<dbReference type="PANTHER" id="PTHR42872:SF6">
    <property type="entry name" value="PROTEIN-GLUTAMATE METHYLESTERASE_PROTEIN-GLUTAMINE GLUTAMINASE"/>
    <property type="match status" value="1"/>
</dbReference>
<dbReference type="PROSITE" id="PS50122">
    <property type="entry name" value="CHEB"/>
    <property type="match status" value="1"/>
</dbReference>
<feature type="compositionally biased region" description="Basic and acidic residues" evidence="5">
    <location>
        <begin position="179"/>
        <end position="200"/>
    </location>
</feature>
<feature type="domain" description="CheB-type methylesterase" evidence="6">
    <location>
        <begin position="6"/>
        <end position="140"/>
    </location>
</feature>
<dbReference type="Pfam" id="PF01339">
    <property type="entry name" value="CheB_methylest"/>
    <property type="match status" value="1"/>
</dbReference>
<evidence type="ECO:0000259" key="6">
    <source>
        <dbReference type="PROSITE" id="PS50122"/>
    </source>
</evidence>
<dbReference type="EC" id="3.1.1.61" evidence="2"/>
<dbReference type="RefSeq" id="WP_187298078.1">
    <property type="nucleotide sequence ID" value="NZ_CXSU01000005.1"/>
</dbReference>
<dbReference type="GO" id="GO:0005737">
    <property type="term" value="C:cytoplasm"/>
    <property type="evidence" value="ECO:0007669"/>
    <property type="project" value="InterPro"/>
</dbReference>
<name>A0A0M6YDX7_9RHOB</name>
<dbReference type="InterPro" id="IPR000673">
    <property type="entry name" value="Sig_transdc_resp-reg_Me-estase"/>
</dbReference>
<dbReference type="SUPFAM" id="SSF52738">
    <property type="entry name" value="Methylesterase CheB, C-terminal domain"/>
    <property type="match status" value="1"/>
</dbReference>
<dbReference type="InterPro" id="IPR035909">
    <property type="entry name" value="CheB_C"/>
</dbReference>
<feature type="region of interest" description="Disordered" evidence="5">
    <location>
        <begin position="174"/>
        <end position="200"/>
    </location>
</feature>
<evidence type="ECO:0000256" key="5">
    <source>
        <dbReference type="SAM" id="MobiDB-lite"/>
    </source>
</evidence>
<sequence>MEAEDPILGFPVVGIGASARGLEAVKKMASHARDDCGLALVLVQYLDPDHEGLMTELISRSTDLPVQQMRNGGLQKPDEVFVIPPGHALEVSAGHLCLKAFDAPRNLRRPIDNFFASLARSQDQNAAWYREGGSGYRGHAAQVFHSGDAAGRQRRTHTADGILFRGPESPCGGLYGCRSEADTRPRSEGRDRSVRDRTGR</sequence>
<evidence type="ECO:0000313" key="7">
    <source>
        <dbReference type="EMBL" id="CTQ48551.1"/>
    </source>
</evidence>
<protein>
    <recommendedName>
        <fullName evidence="2">protein-glutamate methylesterase</fullName>
        <ecNumber evidence="2">3.1.1.61</ecNumber>
    </recommendedName>
</protein>
<dbReference type="PANTHER" id="PTHR42872">
    <property type="entry name" value="PROTEIN-GLUTAMATE METHYLESTERASE/PROTEIN-GLUTAMINE GLUTAMINASE"/>
    <property type="match status" value="1"/>
</dbReference>
<keyword evidence="8" id="KW-1185">Reference proteome</keyword>
<keyword evidence="1" id="KW-0378">Hydrolase</keyword>